<dbReference type="SUPFAM" id="SSF52743">
    <property type="entry name" value="Subtilisin-like"/>
    <property type="match status" value="1"/>
</dbReference>
<dbReference type="PROSITE" id="PS51892">
    <property type="entry name" value="SUBTILASE"/>
    <property type="match status" value="1"/>
</dbReference>
<keyword evidence="5 6" id="KW-0720">Serine protease</keyword>
<evidence type="ECO:0000313" key="9">
    <source>
        <dbReference type="EMBL" id="KAK8142325.1"/>
    </source>
</evidence>
<evidence type="ECO:0000256" key="1">
    <source>
        <dbReference type="ARBA" id="ARBA00011073"/>
    </source>
</evidence>
<keyword evidence="2 6" id="KW-0645">Protease</keyword>
<dbReference type="GO" id="GO:0004252">
    <property type="term" value="F:serine-type endopeptidase activity"/>
    <property type="evidence" value="ECO:0007669"/>
    <property type="project" value="UniProtKB-UniRule"/>
</dbReference>
<comment type="similarity">
    <text evidence="1 6">Belongs to the peptidase S8 family.</text>
</comment>
<accession>A0AAW0RJU0</accession>
<evidence type="ECO:0000256" key="6">
    <source>
        <dbReference type="PROSITE-ProRule" id="PRU01240"/>
    </source>
</evidence>
<dbReference type="Gene3D" id="3.40.50.200">
    <property type="entry name" value="Peptidase S8/S53 domain"/>
    <property type="match status" value="1"/>
</dbReference>
<feature type="domain" description="Peptidase S8/S53" evidence="7">
    <location>
        <begin position="140"/>
        <end position="365"/>
    </location>
</feature>
<dbReference type="Pfam" id="PF00082">
    <property type="entry name" value="Peptidase_S8"/>
    <property type="match status" value="1"/>
</dbReference>
<evidence type="ECO:0000256" key="3">
    <source>
        <dbReference type="ARBA" id="ARBA00022729"/>
    </source>
</evidence>
<dbReference type="Gene3D" id="3.30.70.80">
    <property type="entry name" value="Peptidase S8 propeptide/proteinase inhibitor I9"/>
    <property type="match status" value="1"/>
</dbReference>
<dbReference type="PROSITE" id="PS00137">
    <property type="entry name" value="SUBTILASE_HIS"/>
    <property type="match status" value="1"/>
</dbReference>
<feature type="active site" description="Charge relay system" evidence="6">
    <location>
        <position position="142"/>
    </location>
</feature>
<reference evidence="9 10" key="1">
    <citation type="submission" date="2020-02" db="EMBL/GenBank/DDBJ databases">
        <title>Comparative genomics of the hypocrealean fungal genus Beauvera.</title>
        <authorList>
            <person name="Showalter D.N."/>
            <person name="Bushley K.E."/>
            <person name="Rehner S.A."/>
        </authorList>
    </citation>
    <scope>NUCLEOTIDE SEQUENCE [LARGE SCALE GENOMIC DNA]</scope>
    <source>
        <strain evidence="9 10">ARSEF4384</strain>
    </source>
</reference>
<dbReference type="PANTHER" id="PTHR43806:SF58">
    <property type="entry name" value="ALKALINE PROTEASE 1-RELATED"/>
    <property type="match status" value="1"/>
</dbReference>
<name>A0AAW0RJU0_9HYPO</name>
<evidence type="ECO:0000259" key="7">
    <source>
        <dbReference type="Pfam" id="PF00082"/>
    </source>
</evidence>
<dbReference type="PRINTS" id="PR00723">
    <property type="entry name" value="SUBTILISIN"/>
</dbReference>
<dbReference type="PANTHER" id="PTHR43806">
    <property type="entry name" value="PEPTIDASE S8"/>
    <property type="match status" value="1"/>
</dbReference>
<evidence type="ECO:0000313" key="10">
    <source>
        <dbReference type="Proteomes" id="UP001397290"/>
    </source>
</evidence>
<dbReference type="CDD" id="cd04077">
    <property type="entry name" value="Peptidases_S8_PCSK9_ProteinaseK_like"/>
    <property type="match status" value="1"/>
</dbReference>
<dbReference type="GO" id="GO:0006508">
    <property type="term" value="P:proteolysis"/>
    <property type="evidence" value="ECO:0007669"/>
    <property type="project" value="UniProtKB-KW"/>
</dbReference>
<feature type="domain" description="Inhibitor I9" evidence="8">
    <location>
        <begin position="36"/>
        <end position="99"/>
    </location>
</feature>
<dbReference type="InterPro" id="IPR034193">
    <property type="entry name" value="PCSK9_ProteinaseK-like"/>
</dbReference>
<evidence type="ECO:0000256" key="2">
    <source>
        <dbReference type="ARBA" id="ARBA00022670"/>
    </source>
</evidence>
<evidence type="ECO:0000259" key="8">
    <source>
        <dbReference type="Pfam" id="PF05922"/>
    </source>
</evidence>
<dbReference type="PROSITE" id="PS00136">
    <property type="entry name" value="SUBTILASE_ASP"/>
    <property type="match status" value="1"/>
</dbReference>
<dbReference type="GO" id="GO:0005576">
    <property type="term" value="C:extracellular region"/>
    <property type="evidence" value="ECO:0007669"/>
    <property type="project" value="UniProtKB-ARBA"/>
</dbReference>
<dbReference type="Proteomes" id="UP001397290">
    <property type="component" value="Unassembled WGS sequence"/>
</dbReference>
<evidence type="ECO:0000256" key="5">
    <source>
        <dbReference type="ARBA" id="ARBA00022825"/>
    </source>
</evidence>
<protein>
    <submittedName>
        <fullName evidence="9">Subtilisin-like serine protease</fullName>
    </submittedName>
</protein>
<dbReference type="InterPro" id="IPR000209">
    <property type="entry name" value="Peptidase_S8/S53_dom"/>
</dbReference>
<keyword evidence="3" id="KW-0732">Signal</keyword>
<dbReference type="InterPro" id="IPR015500">
    <property type="entry name" value="Peptidase_S8_subtilisin-rel"/>
</dbReference>
<organism evidence="9 10">
    <name type="scientific">Beauveria asiatica</name>
    <dbReference type="NCBI Taxonomy" id="1069075"/>
    <lineage>
        <taxon>Eukaryota</taxon>
        <taxon>Fungi</taxon>
        <taxon>Dikarya</taxon>
        <taxon>Ascomycota</taxon>
        <taxon>Pezizomycotina</taxon>
        <taxon>Sordariomycetes</taxon>
        <taxon>Hypocreomycetidae</taxon>
        <taxon>Hypocreales</taxon>
        <taxon>Cordycipitaceae</taxon>
        <taxon>Beauveria</taxon>
    </lineage>
</organism>
<keyword evidence="10" id="KW-1185">Reference proteome</keyword>
<feature type="active site" description="Charge relay system" evidence="6">
    <location>
        <position position="172"/>
    </location>
</feature>
<proteinExistence type="inferred from homology"/>
<dbReference type="InterPro" id="IPR022398">
    <property type="entry name" value="Peptidase_S8_His-AS"/>
</dbReference>
<comment type="caution">
    <text evidence="9">The sequence shown here is derived from an EMBL/GenBank/DDBJ whole genome shotgun (WGS) entry which is preliminary data.</text>
</comment>
<feature type="active site" description="Charge relay system" evidence="6">
    <location>
        <position position="352"/>
    </location>
</feature>
<dbReference type="SUPFAM" id="SSF54897">
    <property type="entry name" value="Protease propeptides/inhibitors"/>
    <property type="match status" value="1"/>
</dbReference>
<sequence>MFVIASILAGLAIAAELQSTVAPLFRPAGEIIPGRYIVKLKSDNDLLTATESVLKHVAAAEHVYGNMFPGFAVSLDKAELAMLRLSPSVEYIEHDMTVKPFSYIDQPNAGWNLGRISHRPPGHTTYTYDSSAGAGTCSYILDTGIASDHSELGGRAAQIKTFVSTNTDGNGHGTHIAGVIGGVVHGVAKRTRLYGVKVLDDSGSGTLSNVIAGMDFVATDAKTRTCPRGVMANLSIGGSYSKAVNDAARALVVRAGVFVAAAAGGNNGDAGKTSPASEPTVCTVAASTERDARASFSDYGPLIDIFAPGVGITSAWRNGTTVSLVIGGRRRLRGRIVQMADGVKQRTLSGTSMAAAHITGLGAYIAGLEGFPGSEALCKRIQQLATSGVLTGVPVGTVNLLAFNGNPSG</sequence>
<dbReference type="EMBL" id="JAAHCF010000702">
    <property type="protein sequence ID" value="KAK8142325.1"/>
    <property type="molecule type" value="Genomic_DNA"/>
</dbReference>
<dbReference type="InterPro" id="IPR010259">
    <property type="entry name" value="S8pro/Inhibitor_I9"/>
</dbReference>
<dbReference type="Pfam" id="PF05922">
    <property type="entry name" value="Inhibitor_I9"/>
    <property type="match status" value="1"/>
</dbReference>
<dbReference type="InterPro" id="IPR037045">
    <property type="entry name" value="S8pro/Inhibitor_I9_sf"/>
</dbReference>
<evidence type="ECO:0000256" key="4">
    <source>
        <dbReference type="ARBA" id="ARBA00022801"/>
    </source>
</evidence>
<keyword evidence="4 6" id="KW-0378">Hydrolase</keyword>
<gene>
    <name evidence="9" type="primary">SUB7_9</name>
    <name evidence="9" type="ORF">G3M48_008983</name>
</gene>
<dbReference type="InterPro" id="IPR050131">
    <property type="entry name" value="Peptidase_S8_subtilisin-like"/>
</dbReference>
<dbReference type="InterPro" id="IPR023827">
    <property type="entry name" value="Peptidase_S8_Asp-AS"/>
</dbReference>
<dbReference type="AlphaFoldDB" id="A0AAW0RJU0"/>
<dbReference type="InterPro" id="IPR036852">
    <property type="entry name" value="Peptidase_S8/S53_dom_sf"/>
</dbReference>